<feature type="region of interest" description="Disordered" evidence="1">
    <location>
        <begin position="171"/>
        <end position="198"/>
    </location>
</feature>
<dbReference type="PANTHER" id="PTHR38787">
    <property type="entry name" value="REGULATORY P DOMAIN-CONTAINING PROTEIN"/>
    <property type="match status" value="1"/>
</dbReference>
<evidence type="ECO:0000256" key="1">
    <source>
        <dbReference type="SAM" id="MobiDB-lite"/>
    </source>
</evidence>
<dbReference type="STRING" id="1884261.A0A5C3QLE3"/>
<sequence length="373" mass="40659">MAQCIRTETPVPQGNAVKIIGSLAAGSSYYTIQLDERPPEIFNFNASEESPNLLLYYADGIGYEDHRISLISNTDVDLGIDLFAVRGGAGSNANNASPGPRPPSFAPSPVPTATGSDNRGPGFPGSRSPGAQQHEKSRSNMSSSSDSGSSVGRAPDRSRFHARINSLGVECQSLPDVEEGRETGHTRPPMRVTNLSQGCKSEESTYLHIMSPSRTHRAASHHQHRIRRPSDASPACEFSMSPVCNTIEEDYAHLIVEGEPSPPDYWQATRGARGFLCISHIWTTAQDTLVYSISLSWQSAYTLVATSPFDRPQTRPVTYDFDGYAYQSNYGDSLNVWDVRSIARGPTGKSVCEAGYIDVYHPEYDENEGSGLF</sequence>
<feature type="compositionally biased region" description="Pro residues" evidence="1">
    <location>
        <begin position="99"/>
        <end position="110"/>
    </location>
</feature>
<evidence type="ECO:0000313" key="3">
    <source>
        <dbReference type="Proteomes" id="UP000305067"/>
    </source>
</evidence>
<reference evidence="2 3" key="1">
    <citation type="journal article" date="2019" name="Nat. Ecol. Evol.">
        <title>Megaphylogeny resolves global patterns of mushroom evolution.</title>
        <authorList>
            <person name="Varga T."/>
            <person name="Krizsan K."/>
            <person name="Foldi C."/>
            <person name="Dima B."/>
            <person name="Sanchez-Garcia M."/>
            <person name="Sanchez-Ramirez S."/>
            <person name="Szollosi G.J."/>
            <person name="Szarkandi J.G."/>
            <person name="Papp V."/>
            <person name="Albert L."/>
            <person name="Andreopoulos W."/>
            <person name="Angelini C."/>
            <person name="Antonin V."/>
            <person name="Barry K.W."/>
            <person name="Bougher N.L."/>
            <person name="Buchanan P."/>
            <person name="Buyck B."/>
            <person name="Bense V."/>
            <person name="Catcheside P."/>
            <person name="Chovatia M."/>
            <person name="Cooper J."/>
            <person name="Damon W."/>
            <person name="Desjardin D."/>
            <person name="Finy P."/>
            <person name="Geml J."/>
            <person name="Haridas S."/>
            <person name="Hughes K."/>
            <person name="Justo A."/>
            <person name="Karasinski D."/>
            <person name="Kautmanova I."/>
            <person name="Kiss B."/>
            <person name="Kocsube S."/>
            <person name="Kotiranta H."/>
            <person name="LaButti K.M."/>
            <person name="Lechner B.E."/>
            <person name="Liimatainen K."/>
            <person name="Lipzen A."/>
            <person name="Lukacs Z."/>
            <person name="Mihaltcheva S."/>
            <person name="Morgado L.N."/>
            <person name="Niskanen T."/>
            <person name="Noordeloos M.E."/>
            <person name="Ohm R.A."/>
            <person name="Ortiz-Santana B."/>
            <person name="Ovrebo C."/>
            <person name="Racz N."/>
            <person name="Riley R."/>
            <person name="Savchenko A."/>
            <person name="Shiryaev A."/>
            <person name="Soop K."/>
            <person name="Spirin V."/>
            <person name="Szebenyi C."/>
            <person name="Tomsovsky M."/>
            <person name="Tulloss R.E."/>
            <person name="Uehling J."/>
            <person name="Grigoriev I.V."/>
            <person name="Vagvolgyi C."/>
            <person name="Papp T."/>
            <person name="Martin F.M."/>
            <person name="Miettinen O."/>
            <person name="Hibbett D.S."/>
            <person name="Nagy L.G."/>
        </authorList>
    </citation>
    <scope>NUCLEOTIDE SEQUENCE [LARGE SCALE GENOMIC DNA]</scope>
    <source>
        <strain evidence="2 3">CBS 309.79</strain>
    </source>
</reference>
<feature type="region of interest" description="Disordered" evidence="1">
    <location>
        <begin position="92"/>
        <end position="156"/>
    </location>
</feature>
<gene>
    <name evidence="2" type="ORF">BDV98DRAFT_592482</name>
</gene>
<dbReference type="Proteomes" id="UP000305067">
    <property type="component" value="Unassembled WGS sequence"/>
</dbReference>
<protein>
    <submittedName>
        <fullName evidence="2">Uncharacterized protein</fullName>
    </submittedName>
</protein>
<proteinExistence type="predicted"/>
<keyword evidence="3" id="KW-1185">Reference proteome</keyword>
<accession>A0A5C3QLE3</accession>
<evidence type="ECO:0000313" key="2">
    <source>
        <dbReference type="EMBL" id="TFL01980.1"/>
    </source>
</evidence>
<dbReference type="GO" id="GO:0005576">
    <property type="term" value="C:extracellular region"/>
    <property type="evidence" value="ECO:0007669"/>
    <property type="project" value="TreeGrafter"/>
</dbReference>
<name>A0A5C3QLE3_9AGAR</name>
<dbReference type="EMBL" id="ML178823">
    <property type="protein sequence ID" value="TFL01980.1"/>
    <property type="molecule type" value="Genomic_DNA"/>
</dbReference>
<dbReference type="PANTHER" id="PTHR38787:SF3">
    <property type="entry name" value="REGULATORY P DOMAIN-CONTAINING PROTEIN"/>
    <property type="match status" value="1"/>
</dbReference>
<dbReference type="AlphaFoldDB" id="A0A5C3QLE3"/>
<feature type="compositionally biased region" description="Low complexity" evidence="1">
    <location>
        <begin position="119"/>
        <end position="130"/>
    </location>
</feature>
<dbReference type="OrthoDB" id="2563669at2759"/>
<organism evidence="2 3">
    <name type="scientific">Pterulicium gracile</name>
    <dbReference type="NCBI Taxonomy" id="1884261"/>
    <lineage>
        <taxon>Eukaryota</taxon>
        <taxon>Fungi</taxon>
        <taxon>Dikarya</taxon>
        <taxon>Basidiomycota</taxon>
        <taxon>Agaricomycotina</taxon>
        <taxon>Agaricomycetes</taxon>
        <taxon>Agaricomycetidae</taxon>
        <taxon>Agaricales</taxon>
        <taxon>Pleurotineae</taxon>
        <taxon>Pterulaceae</taxon>
        <taxon>Pterulicium</taxon>
    </lineage>
</organism>
<feature type="compositionally biased region" description="Low complexity" evidence="1">
    <location>
        <begin position="139"/>
        <end position="150"/>
    </location>
</feature>